<dbReference type="FunCoup" id="Q9XUG5">
    <property type="interactions" value="2"/>
</dbReference>
<feature type="transmembrane region" description="Helical" evidence="10">
    <location>
        <begin position="90"/>
        <end position="111"/>
    </location>
</feature>
<keyword evidence="8" id="KW-1015">Disulfide bond</keyword>
<feature type="binding site" evidence="7">
    <location>
        <position position="68"/>
    </location>
    <ligand>
        <name>Na(+)</name>
        <dbReference type="ChEBI" id="CHEBI:29101"/>
        <label>1</label>
    </ligand>
</feature>
<dbReference type="WormBase" id="C49C3.1">
    <property type="protein sequence ID" value="CE43474"/>
    <property type="gene ID" value="WBGene00004908"/>
    <property type="gene designation" value="snf-9"/>
</dbReference>
<evidence type="ECO:0000256" key="4">
    <source>
        <dbReference type="ARBA" id="ARBA00022847"/>
    </source>
</evidence>
<sequence>MNVSSERMTSPTQRRSPSDSSAAEDQRIATTIVRDSGSSKEIEESQADPCRGAWGNQIEFLLSTLGMAVGLGNIWRFPTRAYNNGGSAFLVPYVACALLFGLPAVYLEFLLGQYHRTTAPIIFRRFAPILQGVGWMAVAVSSLVAIYYIIIIGWSTVYMASIVMGHTSKWNRCGNSWNNAESCVDSGLQPLCASFNATGNETSPVWANLSSEGRGKFYIYLNTSCYDKVDLEFNKTKMIAATEQYFFDYVVKPTDGFLEFSSINFKSFFGMNACWLIVVLILWKGVGYMGKASYVIVTLPYFIIILLFFRGITLDGAEDGIYYYLGNPDWSKVFMPATWGEALKQLCFSLGIGYGGLIGMASFSKPNNNCFRDALIVIIGDTMMSLVGGAAVFSTLGFLAKKKGCSVAEVVNDGFSLAFVAFPEALGRMPLPELWSFLFFLMLFFLGISTEVAYVNVFCSSICDQFVNLRKRKWLVAVLWCLVLYVLGVVMVTDGGFYWFIMFDEYAAGVSSCCAVTAEVLIVAYVYGRRNQLADMKEMFGESKNKCTSWIGQHSPYFGFNWMFVTPVLGSILIVLASIRQYPYQTDENKPNMYPLAFDIVGWAVCLLPMALVPIFAFCAFVEFKRKGHDLRALFMKQRQLKSFGRIYQTMASKDRAKQKILPDREPWDDAPTGHQFVASPDFQSSSQSTRSERPSERSNYLNSAASVHSKTQ</sequence>
<dbReference type="Reactome" id="R-CEL-442660">
    <property type="pathway name" value="Na+/Cl- dependent neurotransmitter transporters"/>
</dbReference>
<protein>
    <submittedName>
        <fullName evidence="11">Sodium-dependent nutrient amino acid transporter 1</fullName>
    </submittedName>
</protein>
<feature type="binding site" evidence="7">
    <location>
        <position position="69"/>
    </location>
    <ligand>
        <name>Na(+)</name>
        <dbReference type="ChEBI" id="CHEBI:29101"/>
        <label>1</label>
    </ligand>
</feature>
<feature type="region of interest" description="Disordered" evidence="9">
    <location>
        <begin position="1"/>
        <end position="48"/>
    </location>
</feature>
<evidence type="ECO:0000313" key="13">
    <source>
        <dbReference type="WormBase" id="C49C3.1"/>
    </source>
</evidence>
<evidence type="ECO:0000256" key="1">
    <source>
        <dbReference type="ARBA" id="ARBA00004141"/>
    </source>
</evidence>
<evidence type="ECO:0000256" key="6">
    <source>
        <dbReference type="ARBA" id="ARBA00023136"/>
    </source>
</evidence>
<name>Q9XUG5_CAEEL</name>
<dbReference type="InterPro" id="IPR037272">
    <property type="entry name" value="SNS_sf"/>
</dbReference>
<dbReference type="STRING" id="6239.C49C3.1.1"/>
<dbReference type="EMBL" id="BX284604">
    <property type="protein sequence ID" value="CAB05153.2"/>
    <property type="molecule type" value="Genomic_DNA"/>
</dbReference>
<feature type="transmembrane region" description="Helical" evidence="10">
    <location>
        <begin position="434"/>
        <end position="454"/>
    </location>
</feature>
<comment type="subcellular location">
    <subcellularLocation>
        <location evidence="1">Membrane</location>
        <topology evidence="1">Multi-pass membrane protein</topology>
    </subcellularLocation>
</comment>
<dbReference type="GO" id="GO:0046872">
    <property type="term" value="F:metal ion binding"/>
    <property type="evidence" value="ECO:0007669"/>
    <property type="project" value="UniProtKB-KW"/>
</dbReference>
<dbReference type="Pfam" id="PF00209">
    <property type="entry name" value="SNF"/>
    <property type="match status" value="1"/>
</dbReference>
<feature type="transmembrane region" description="Helical" evidence="10">
    <location>
        <begin position="474"/>
        <end position="500"/>
    </location>
</feature>
<feature type="transmembrane region" description="Helical" evidence="10">
    <location>
        <begin position="506"/>
        <end position="527"/>
    </location>
</feature>
<feature type="transmembrane region" description="Helical" evidence="10">
    <location>
        <begin position="560"/>
        <end position="580"/>
    </location>
</feature>
<dbReference type="PhylomeDB" id="Q9XUG5"/>
<feature type="transmembrane region" description="Helical" evidence="10">
    <location>
        <begin position="263"/>
        <end position="282"/>
    </location>
</feature>
<evidence type="ECO:0000256" key="7">
    <source>
        <dbReference type="PIRSR" id="PIRSR600175-1"/>
    </source>
</evidence>
<keyword evidence="3 10" id="KW-0812">Transmembrane</keyword>
<evidence type="ECO:0000256" key="2">
    <source>
        <dbReference type="ARBA" id="ARBA00022448"/>
    </source>
</evidence>
<dbReference type="Bgee" id="WBGene00004908">
    <property type="expression patterns" value="Expressed in adult organism and 1 other cell type or tissue"/>
</dbReference>
<dbReference type="GO" id="GO:0043005">
    <property type="term" value="C:neuron projection"/>
    <property type="evidence" value="ECO:0000318"/>
    <property type="project" value="GO_Central"/>
</dbReference>
<dbReference type="GO" id="GO:0005886">
    <property type="term" value="C:plasma membrane"/>
    <property type="evidence" value="ECO:0000318"/>
    <property type="project" value="GO_Central"/>
</dbReference>
<dbReference type="CDD" id="cd10324">
    <property type="entry name" value="SLC6sbd"/>
    <property type="match status" value="1"/>
</dbReference>
<reference evidence="11 12" key="1">
    <citation type="journal article" date="1998" name="Science">
        <title>Genome sequence of the nematode C. elegans: a platform for investigating biology.</title>
        <authorList>
            <consortium name="The C. elegans sequencing consortium"/>
            <person name="Sulson J.E."/>
            <person name="Waterston R."/>
        </authorList>
    </citation>
    <scope>NUCLEOTIDE SEQUENCE [LARGE SCALE GENOMIC DNA]</scope>
    <source>
        <strain evidence="11 12">Bristol N2</strain>
    </source>
</reference>
<dbReference type="PaxDb" id="6239-C49C3.1"/>
<gene>
    <name evidence="11 13" type="primary">snf-9</name>
    <name evidence="13" type="ORF">C49C3.1</name>
    <name evidence="11" type="ORF">CELE_C49C3.1</name>
</gene>
<keyword evidence="7" id="KW-0479">Metal-binding</keyword>
<feature type="binding site" evidence="7">
    <location>
        <position position="446"/>
    </location>
    <ligand>
        <name>Na(+)</name>
        <dbReference type="ChEBI" id="CHEBI:29101"/>
        <label>1</label>
    </ligand>
</feature>
<dbReference type="OMA" id="FIMFDEY"/>
<organism evidence="11 12">
    <name type="scientific">Caenorhabditis elegans</name>
    <dbReference type="NCBI Taxonomy" id="6239"/>
    <lineage>
        <taxon>Eukaryota</taxon>
        <taxon>Metazoa</taxon>
        <taxon>Ecdysozoa</taxon>
        <taxon>Nematoda</taxon>
        <taxon>Chromadorea</taxon>
        <taxon>Rhabditida</taxon>
        <taxon>Rhabditina</taxon>
        <taxon>Rhabditomorpha</taxon>
        <taxon>Rhabditoidea</taxon>
        <taxon>Rhabditidae</taxon>
        <taxon>Peloderinae</taxon>
        <taxon>Caenorhabditis</taxon>
    </lineage>
</organism>
<feature type="transmembrane region" description="Helical" evidence="10">
    <location>
        <begin position="600"/>
        <end position="622"/>
    </location>
</feature>
<dbReference type="HOGENOM" id="CLU_006855_9_5_1"/>
<dbReference type="Proteomes" id="UP000001940">
    <property type="component" value="Chromosome IV"/>
</dbReference>
<feature type="compositionally biased region" description="Low complexity" evidence="9">
    <location>
        <begin position="680"/>
        <end position="690"/>
    </location>
</feature>
<dbReference type="PANTHER" id="PTHR11616">
    <property type="entry name" value="SODIUM/CHLORIDE DEPENDENT TRANSPORTER"/>
    <property type="match status" value="1"/>
</dbReference>
<dbReference type="Reactome" id="R-CEL-352230">
    <property type="pathway name" value="Amino acid transport across the plasma membrane"/>
</dbReference>
<dbReference type="SMR" id="Q9XUG5"/>
<feature type="binding site" evidence="7">
    <location>
        <position position="349"/>
    </location>
    <ligand>
        <name>Na(+)</name>
        <dbReference type="ChEBI" id="CHEBI:29101"/>
        <label>1</label>
    </ligand>
</feature>
<keyword evidence="4" id="KW-0769">Symport</keyword>
<keyword evidence="5 10" id="KW-1133">Transmembrane helix</keyword>
<feature type="transmembrane region" description="Helical" evidence="10">
    <location>
        <begin position="375"/>
        <end position="400"/>
    </location>
</feature>
<feature type="region of interest" description="Disordered" evidence="9">
    <location>
        <begin position="655"/>
        <end position="713"/>
    </location>
</feature>
<evidence type="ECO:0000256" key="5">
    <source>
        <dbReference type="ARBA" id="ARBA00022989"/>
    </source>
</evidence>
<dbReference type="UCSC" id="C49C3.1">
    <property type="organism name" value="c. elegans"/>
</dbReference>
<dbReference type="GO" id="GO:0005332">
    <property type="term" value="F:gamma-aminobutyric acid:sodium:chloride symporter activity"/>
    <property type="evidence" value="ECO:0000318"/>
    <property type="project" value="GO_Central"/>
</dbReference>
<feature type="compositionally biased region" description="Basic and acidic residues" evidence="9">
    <location>
        <begin position="655"/>
        <end position="668"/>
    </location>
</feature>
<feature type="binding site" evidence="7">
    <location>
        <position position="66"/>
    </location>
    <ligand>
        <name>Na(+)</name>
        <dbReference type="ChEBI" id="CHEBI:29101"/>
        <label>1</label>
    </ligand>
</feature>
<keyword evidence="2" id="KW-0813">Transport</keyword>
<feature type="transmembrane region" description="Helical" evidence="10">
    <location>
        <begin position="60"/>
        <end position="78"/>
    </location>
</feature>
<dbReference type="KEGG" id="cel:CELE_C49C3.1"/>
<dbReference type="GeneID" id="178512"/>
<keyword evidence="6 10" id="KW-0472">Membrane</keyword>
<dbReference type="AlphaFoldDB" id="Q9XUG5"/>
<dbReference type="GO" id="GO:0006865">
    <property type="term" value="P:amino acid transport"/>
    <property type="evidence" value="ECO:0000318"/>
    <property type="project" value="GO_Central"/>
</dbReference>
<evidence type="ECO:0000256" key="9">
    <source>
        <dbReference type="SAM" id="MobiDB-lite"/>
    </source>
</evidence>
<evidence type="ECO:0000256" key="3">
    <source>
        <dbReference type="ARBA" id="ARBA00022692"/>
    </source>
</evidence>
<keyword evidence="7" id="KW-0915">Sodium</keyword>
<dbReference type="RefSeq" id="NP_503077.2">
    <property type="nucleotide sequence ID" value="NM_070676.5"/>
</dbReference>
<dbReference type="PROSITE" id="PS50267">
    <property type="entry name" value="NA_NEUROTRAN_SYMP_3"/>
    <property type="match status" value="1"/>
</dbReference>
<dbReference type="eggNOG" id="KOG3660">
    <property type="taxonomic scope" value="Eukaryota"/>
</dbReference>
<dbReference type="AGR" id="WB:WBGene00004908"/>
<dbReference type="OrthoDB" id="6581954at2759"/>
<dbReference type="CTD" id="178512"/>
<evidence type="ECO:0000313" key="12">
    <source>
        <dbReference type="Proteomes" id="UP000001940"/>
    </source>
</evidence>
<evidence type="ECO:0000256" key="10">
    <source>
        <dbReference type="SAM" id="Phobius"/>
    </source>
</evidence>
<feature type="compositionally biased region" description="Polar residues" evidence="9">
    <location>
        <begin position="700"/>
        <end position="713"/>
    </location>
</feature>
<dbReference type="InterPro" id="IPR000175">
    <property type="entry name" value="Na/ntran_symport"/>
</dbReference>
<proteinExistence type="predicted"/>
<dbReference type="SUPFAM" id="SSF161070">
    <property type="entry name" value="SNF-like"/>
    <property type="match status" value="1"/>
</dbReference>
<feature type="disulfide bond" evidence="8">
    <location>
        <begin position="173"/>
        <end position="183"/>
    </location>
</feature>
<evidence type="ECO:0000256" key="8">
    <source>
        <dbReference type="PIRSR" id="PIRSR600175-2"/>
    </source>
</evidence>
<keyword evidence="12" id="KW-1185">Reference proteome</keyword>
<dbReference type="PANTHER" id="PTHR11616:SF322">
    <property type="entry name" value="TRANSPORTER"/>
    <property type="match status" value="1"/>
</dbReference>
<dbReference type="PRINTS" id="PR00176">
    <property type="entry name" value="NANEUSMPORT"/>
</dbReference>
<feature type="compositionally biased region" description="Polar residues" evidence="9">
    <location>
        <begin position="1"/>
        <end position="23"/>
    </location>
</feature>
<accession>Q9XUG5</accession>
<dbReference type="GO" id="GO:0035725">
    <property type="term" value="P:sodium ion transmembrane transport"/>
    <property type="evidence" value="ECO:0000318"/>
    <property type="project" value="GO_Central"/>
</dbReference>
<evidence type="ECO:0000313" key="11">
    <source>
        <dbReference type="EMBL" id="CAB05153.2"/>
    </source>
</evidence>
<feature type="binding site" evidence="7">
    <location>
        <position position="73"/>
    </location>
    <ligand>
        <name>Na(+)</name>
        <dbReference type="ChEBI" id="CHEBI:29101"/>
        <label>1</label>
    </ligand>
</feature>
<feature type="transmembrane region" description="Helical" evidence="10">
    <location>
        <begin position="342"/>
        <end position="363"/>
    </location>
</feature>
<dbReference type="InParanoid" id="Q9XUG5"/>
<feature type="transmembrane region" description="Helical" evidence="10">
    <location>
        <begin position="294"/>
        <end position="312"/>
    </location>
</feature>
<feature type="transmembrane region" description="Helical" evidence="10">
    <location>
        <begin position="132"/>
        <end position="154"/>
    </location>
</feature>